<name>I3SJG5_LOTJA</name>
<dbReference type="GO" id="GO:0005634">
    <property type="term" value="C:nucleus"/>
    <property type="evidence" value="ECO:0007669"/>
    <property type="project" value="InterPro"/>
</dbReference>
<reference evidence="1" key="1">
    <citation type="submission" date="2012-05" db="EMBL/GenBank/DDBJ databases">
        <authorList>
            <person name="Krishnakumar V."/>
            <person name="Cheung F."/>
            <person name="Xiao Y."/>
            <person name="Chan A."/>
            <person name="Moskal W.A."/>
            <person name="Town C.D."/>
        </authorList>
    </citation>
    <scope>NUCLEOTIDE SEQUENCE</scope>
</reference>
<dbReference type="GO" id="GO:0010113">
    <property type="term" value="P:negative regulation of systemic acquired resistance"/>
    <property type="evidence" value="ECO:0007669"/>
    <property type="project" value="TreeGrafter"/>
</dbReference>
<dbReference type="GO" id="GO:0045892">
    <property type="term" value="P:negative regulation of DNA-templated transcription"/>
    <property type="evidence" value="ECO:0007669"/>
    <property type="project" value="InterPro"/>
</dbReference>
<dbReference type="GO" id="GO:0006974">
    <property type="term" value="P:DNA damage response"/>
    <property type="evidence" value="ECO:0007669"/>
    <property type="project" value="InterPro"/>
</dbReference>
<evidence type="ECO:0000313" key="1">
    <source>
        <dbReference type="EMBL" id="AFK40407.1"/>
    </source>
</evidence>
<dbReference type="GO" id="GO:0000976">
    <property type="term" value="F:transcription cis-regulatory region binding"/>
    <property type="evidence" value="ECO:0007669"/>
    <property type="project" value="TreeGrafter"/>
</dbReference>
<evidence type="ECO:0008006" key="2">
    <source>
        <dbReference type="Google" id="ProtNLM"/>
    </source>
</evidence>
<protein>
    <recommendedName>
        <fullName evidence="2">Negative regulator of systemic acquired resistance SNI1</fullName>
    </recommendedName>
</protein>
<accession>I3SJG5</accession>
<dbReference type="EMBL" id="BT140612">
    <property type="protein sequence ID" value="AFK40407.1"/>
    <property type="molecule type" value="mRNA"/>
</dbReference>
<proteinExistence type="evidence at transcript level"/>
<dbReference type="GO" id="GO:0030915">
    <property type="term" value="C:Smc5-Smc6 complex"/>
    <property type="evidence" value="ECO:0007669"/>
    <property type="project" value="InterPro"/>
</dbReference>
<dbReference type="AlphaFoldDB" id="I3SJG5"/>
<sequence>MDKLLVMIMDLDMSRKKADIEGRTSRADSPRTPLIDIILDELAYSKDTVPLFLEIFSEPKWKLEIIVQYLWRYITKPSVRTRRTNNCTEDATFDEALKCFSNKTGTKSTIKKIGADVIQLLLAHGFQAQLLILSERNEDGNISEDKEEGAKTVVHFCQTLISAFESLISTDEHAEILSIGKEALFTAATIISMKS</sequence>
<dbReference type="PANTHER" id="PTHR37243">
    <property type="entry name" value="NEGATIVE REGULATOR OF SYSTEMIC ACQUIRED RESISTANCE SNI1"/>
    <property type="match status" value="1"/>
</dbReference>
<dbReference type="PANTHER" id="PTHR37243:SF2">
    <property type="entry name" value="NEGATIVE REGULATOR OF SYSTEMIC ACQUIRED RESISTANCE SNI1"/>
    <property type="match status" value="1"/>
</dbReference>
<dbReference type="InterPro" id="IPR034561">
    <property type="entry name" value="SNI1"/>
</dbReference>
<organism evidence="1">
    <name type="scientific">Lotus japonicus</name>
    <name type="common">Lotus corniculatus var. japonicus</name>
    <dbReference type="NCBI Taxonomy" id="34305"/>
    <lineage>
        <taxon>Eukaryota</taxon>
        <taxon>Viridiplantae</taxon>
        <taxon>Streptophyta</taxon>
        <taxon>Embryophyta</taxon>
        <taxon>Tracheophyta</taxon>
        <taxon>Spermatophyta</taxon>
        <taxon>Magnoliopsida</taxon>
        <taxon>eudicotyledons</taxon>
        <taxon>Gunneridae</taxon>
        <taxon>Pentapetalae</taxon>
        <taxon>rosids</taxon>
        <taxon>fabids</taxon>
        <taxon>Fabales</taxon>
        <taxon>Fabaceae</taxon>
        <taxon>Papilionoideae</taxon>
        <taxon>50 kb inversion clade</taxon>
        <taxon>NPAAA clade</taxon>
        <taxon>Hologalegina</taxon>
        <taxon>robinioid clade</taxon>
        <taxon>Loteae</taxon>
        <taxon>Lotus</taxon>
    </lineage>
</organism>